<sequence>MPGSSVHVFQFSGGFRCAFESRSGPGFAFDLRLPLGSAHDPVGREGSAAVLEEWLFKGAAGRDARQLQDAFDDLGVRRGGGVGPEATRLSVSGLLEDLPAALSLVADVLLRPALPEAEVPVLLDLARQDLEALRDSPSDLLGVQARAHTFPRREADGGAGYGHPATGTLEGLANVTPASLREHYGRRYGQAGSVLGLVADLSAGEAQALVERTFAAWPVGEYTVIPVHFQGGLRRHFDDPEAEQTHLQLTALGVAPTHPDWLAWQLALTALSGGSSSRLFQAVREERGLAYAVGASALVLAGQGFLSVYAGSTPGRLPETLDVICAELRRLPGGLGEAEFRRAHAGLSASIVFGGESARSRAVALTRDLTLFGRVRDLGDLRRELDALTLTDVNRFLHDYQPMQNASLFTLGQAVPA</sequence>
<dbReference type="Gene3D" id="3.30.830.10">
    <property type="entry name" value="Metalloenzyme, LuxS/M16 peptidase-like"/>
    <property type="match status" value="2"/>
</dbReference>
<feature type="domain" description="Peptidase M16 N-terminal" evidence="1">
    <location>
        <begin position="33"/>
        <end position="141"/>
    </location>
</feature>
<organism evidence="3 4">
    <name type="scientific">Deinococcus cavernae</name>
    <dbReference type="NCBI Taxonomy" id="2320857"/>
    <lineage>
        <taxon>Bacteria</taxon>
        <taxon>Thermotogati</taxon>
        <taxon>Deinococcota</taxon>
        <taxon>Deinococci</taxon>
        <taxon>Deinococcales</taxon>
        <taxon>Deinococcaceae</taxon>
        <taxon>Deinococcus</taxon>
    </lineage>
</organism>
<feature type="domain" description="Peptidase M16 C-terminal" evidence="2">
    <location>
        <begin position="174"/>
        <end position="345"/>
    </location>
</feature>
<dbReference type="InterPro" id="IPR011765">
    <property type="entry name" value="Pept_M16_N"/>
</dbReference>
<evidence type="ECO:0000313" key="4">
    <source>
        <dbReference type="Proteomes" id="UP000286287"/>
    </source>
</evidence>
<dbReference type="OrthoDB" id="9811314at2"/>
<dbReference type="InterPro" id="IPR050361">
    <property type="entry name" value="MPP/UQCRC_Complex"/>
</dbReference>
<protein>
    <submittedName>
        <fullName evidence="3">Insulinase family protein</fullName>
    </submittedName>
</protein>
<evidence type="ECO:0000259" key="1">
    <source>
        <dbReference type="Pfam" id="PF00675"/>
    </source>
</evidence>
<dbReference type="EMBL" id="QYUJ01000014">
    <property type="protein sequence ID" value="RJF73759.1"/>
    <property type="molecule type" value="Genomic_DNA"/>
</dbReference>
<dbReference type="PANTHER" id="PTHR11851:SF219">
    <property type="entry name" value="HYPOTHETICAL ZINC PROTEASE"/>
    <property type="match status" value="1"/>
</dbReference>
<gene>
    <name evidence="3" type="ORF">D3875_13795</name>
</gene>
<dbReference type="InterPro" id="IPR011249">
    <property type="entry name" value="Metalloenz_LuxS/M16"/>
</dbReference>
<dbReference type="Proteomes" id="UP000286287">
    <property type="component" value="Unassembled WGS sequence"/>
</dbReference>
<dbReference type="Pfam" id="PF05193">
    <property type="entry name" value="Peptidase_M16_C"/>
    <property type="match status" value="1"/>
</dbReference>
<comment type="caution">
    <text evidence="3">The sequence shown here is derived from an EMBL/GenBank/DDBJ whole genome shotgun (WGS) entry which is preliminary data.</text>
</comment>
<reference evidence="3 4" key="1">
    <citation type="submission" date="2018-09" db="EMBL/GenBank/DDBJ databases">
        <authorList>
            <person name="Zhu H."/>
        </authorList>
    </citation>
    <scope>NUCLEOTIDE SEQUENCE [LARGE SCALE GENOMIC DNA]</scope>
    <source>
        <strain evidence="3 4">K2S05-167</strain>
    </source>
</reference>
<proteinExistence type="predicted"/>
<dbReference type="RefSeq" id="WP_119766520.1">
    <property type="nucleotide sequence ID" value="NZ_QYUJ01000014.1"/>
</dbReference>
<dbReference type="Pfam" id="PF00675">
    <property type="entry name" value="Peptidase_M16"/>
    <property type="match status" value="1"/>
</dbReference>
<dbReference type="AlphaFoldDB" id="A0A418VCM2"/>
<evidence type="ECO:0000313" key="3">
    <source>
        <dbReference type="EMBL" id="RJF73759.1"/>
    </source>
</evidence>
<dbReference type="PANTHER" id="PTHR11851">
    <property type="entry name" value="METALLOPROTEASE"/>
    <property type="match status" value="1"/>
</dbReference>
<dbReference type="GO" id="GO:0046872">
    <property type="term" value="F:metal ion binding"/>
    <property type="evidence" value="ECO:0007669"/>
    <property type="project" value="InterPro"/>
</dbReference>
<keyword evidence="4" id="KW-1185">Reference proteome</keyword>
<dbReference type="SUPFAM" id="SSF63411">
    <property type="entry name" value="LuxS/MPP-like metallohydrolase"/>
    <property type="match status" value="2"/>
</dbReference>
<accession>A0A418VCM2</accession>
<evidence type="ECO:0000259" key="2">
    <source>
        <dbReference type="Pfam" id="PF05193"/>
    </source>
</evidence>
<dbReference type="InterPro" id="IPR007863">
    <property type="entry name" value="Peptidase_M16_C"/>
</dbReference>
<name>A0A418VCM2_9DEIO</name>